<sequence>MKLKISKAFPSGNGQIASNCEEKCMLSWIRPNDIETWNQMESAKLLFSLQLFANNDCFIGAANIKFLAQLDKNEFCTPENPPIHNLIFGSEEAAALLKNDVQSSSSHLSLQTALEVTENMINFALDRFHENVAYVQLKLVNNSKRQIIWKLKTNNKCITALPSGSGLVPAFKSVKCMLFWQLPKYCSNWNKVESAKLLINIRIYTETGKLIAENIAKYIVKPNLGHICTTLDNIPTHQIVLISEKVCRQSEINSTIRSFKSTDK</sequence>
<organism evidence="1 2">
    <name type="scientific">Acanthocheilonema viteae</name>
    <name type="common">Filarial nematode worm</name>
    <name type="synonym">Dipetalonema viteae</name>
    <dbReference type="NCBI Taxonomy" id="6277"/>
    <lineage>
        <taxon>Eukaryota</taxon>
        <taxon>Metazoa</taxon>
        <taxon>Ecdysozoa</taxon>
        <taxon>Nematoda</taxon>
        <taxon>Chromadorea</taxon>
        <taxon>Rhabditida</taxon>
        <taxon>Spirurina</taxon>
        <taxon>Spiruromorpha</taxon>
        <taxon>Filarioidea</taxon>
        <taxon>Onchocercidae</taxon>
        <taxon>Acanthocheilonema</taxon>
    </lineage>
</organism>
<evidence type="ECO:0000313" key="2">
    <source>
        <dbReference type="Proteomes" id="UP000276991"/>
    </source>
</evidence>
<reference evidence="1 2" key="1">
    <citation type="submission" date="2018-08" db="EMBL/GenBank/DDBJ databases">
        <authorList>
            <person name="Laetsch R D."/>
            <person name="Stevens L."/>
            <person name="Kumar S."/>
            <person name="Blaxter L. M."/>
        </authorList>
    </citation>
    <scope>NUCLEOTIDE SEQUENCE [LARGE SCALE GENOMIC DNA]</scope>
</reference>
<protein>
    <submittedName>
        <fullName evidence="1">Uncharacterized protein</fullName>
    </submittedName>
</protein>
<dbReference type="AlphaFoldDB" id="A0A498SCC7"/>
<dbReference type="OrthoDB" id="10350289at2759"/>
<name>A0A498SCC7_ACAVI</name>
<dbReference type="Proteomes" id="UP000276991">
    <property type="component" value="Unassembled WGS sequence"/>
</dbReference>
<keyword evidence="2" id="KW-1185">Reference proteome</keyword>
<proteinExistence type="predicted"/>
<gene>
    <name evidence="1" type="ORF">NAV_LOCUS4265</name>
</gene>
<dbReference type="EMBL" id="UPTC01000616">
    <property type="protein sequence ID" value="VBB29463.1"/>
    <property type="molecule type" value="Genomic_DNA"/>
</dbReference>
<accession>A0A498SCC7</accession>
<evidence type="ECO:0000313" key="1">
    <source>
        <dbReference type="EMBL" id="VBB29463.1"/>
    </source>
</evidence>